<dbReference type="InterPro" id="IPR004013">
    <property type="entry name" value="PHP_dom"/>
</dbReference>
<name>D3VCI1_XENNA</name>
<evidence type="ECO:0000256" key="2">
    <source>
        <dbReference type="ARBA" id="ARBA00012417"/>
    </source>
</evidence>
<dbReference type="Pfam" id="PF20914">
    <property type="entry name" value="DNA_pol_IIIA_C"/>
    <property type="match status" value="1"/>
</dbReference>
<protein>
    <recommendedName>
        <fullName evidence="3">DNA polymerase III subunit alpha</fullName>
        <ecNumber evidence="2">2.7.7.7</ecNumber>
    </recommendedName>
</protein>
<dbReference type="PANTHER" id="PTHR32294:SF0">
    <property type="entry name" value="DNA POLYMERASE III SUBUNIT ALPHA"/>
    <property type="match status" value="1"/>
</dbReference>
<keyword evidence="8" id="KW-0239">DNA-directed DNA polymerase</keyword>
<reference evidence="11 12" key="1">
    <citation type="journal article" date="2011" name="PLoS ONE">
        <title>The entomopathogenic bacterial endosymbionts xenorhabdus and photorhabdus: convergent lifestyles from divergent genomes.</title>
        <authorList>
            <person name="Chaston J.M."/>
            <person name="Suen G."/>
            <person name="Tucker S.L."/>
            <person name="Andersen A.W."/>
            <person name="Bhasin A."/>
            <person name="Bode E."/>
            <person name="Bode H.B."/>
            <person name="Brachmann A.O."/>
            <person name="Cowles C.E."/>
            <person name="Cowles K.N."/>
            <person name="Darby C."/>
            <person name="de Leon L."/>
            <person name="Drace K."/>
            <person name="Du Z."/>
            <person name="Givaudan A."/>
            <person name="Herbert Tran E.E."/>
            <person name="Jewell K.A."/>
            <person name="Knack J.J."/>
            <person name="Krasomil-Osterfeld K.C."/>
            <person name="Kukor R."/>
            <person name="Lanois A."/>
            <person name="Latreille P."/>
            <person name="Leimgruber N.K."/>
            <person name="Lipke C.M."/>
            <person name="Liu R."/>
            <person name="Lu X."/>
            <person name="Martens E.C."/>
            <person name="Marri P.R."/>
            <person name="Medigue C."/>
            <person name="Menard M.L."/>
            <person name="Miller N.M."/>
            <person name="Morales-Soto N."/>
            <person name="Norton S."/>
            <person name="Ogier J.C."/>
            <person name="Orchard S.S."/>
            <person name="Park D."/>
            <person name="Park Y."/>
            <person name="Qurollo B.A."/>
            <person name="Sugar D.R."/>
            <person name="Richards G.R."/>
            <person name="Rouy Z."/>
            <person name="Slominski B."/>
            <person name="Slominski K."/>
            <person name="Snyder H."/>
            <person name="Tjaden B.C."/>
            <person name="van der Hoeven R."/>
            <person name="Welch R.D."/>
            <person name="Wheeler C."/>
            <person name="Xiang B."/>
            <person name="Barbazuk B."/>
            <person name="Gaudriault S."/>
            <person name="Goodner B."/>
            <person name="Slater S.C."/>
            <person name="Forst S."/>
            <person name="Goldman B.S."/>
            <person name="Goodrich-Blair H."/>
        </authorList>
    </citation>
    <scope>NUCLEOTIDE SEQUENCE [LARGE SCALE GENOMIC DNA]</scope>
    <source>
        <strain evidence="12">ATCC 19061 / DSM 3370 / CCUG 14189 / LMG 1036 / NCIMB 9965 / AN6</strain>
    </source>
</reference>
<dbReference type="GO" id="GO:0006260">
    <property type="term" value="P:DNA replication"/>
    <property type="evidence" value="ECO:0007669"/>
    <property type="project" value="UniProtKB-KW"/>
</dbReference>
<dbReference type="EMBL" id="FN667742">
    <property type="protein sequence ID" value="CBJ92016.1"/>
    <property type="molecule type" value="Genomic_DNA"/>
</dbReference>
<evidence type="ECO:0000256" key="7">
    <source>
        <dbReference type="ARBA" id="ARBA00022705"/>
    </source>
</evidence>
<dbReference type="InterPro" id="IPR016195">
    <property type="entry name" value="Pol/histidinol_Pase-like"/>
</dbReference>
<dbReference type="InterPro" id="IPR004805">
    <property type="entry name" value="DnaE2/DnaE/PolC"/>
</dbReference>
<dbReference type="NCBIfam" id="NF004226">
    <property type="entry name" value="PRK05673.1"/>
    <property type="match status" value="1"/>
</dbReference>
<organism evidence="11 12">
    <name type="scientific">Xenorhabdus nematophila (strain ATCC 19061 / DSM 3370 / CCUG 14189 / LMG 1036 / NCIMB 9965 / AN6)</name>
    <dbReference type="NCBI Taxonomy" id="406817"/>
    <lineage>
        <taxon>Bacteria</taxon>
        <taxon>Pseudomonadati</taxon>
        <taxon>Pseudomonadota</taxon>
        <taxon>Gammaproteobacteria</taxon>
        <taxon>Enterobacterales</taxon>
        <taxon>Morganellaceae</taxon>
        <taxon>Xenorhabdus</taxon>
    </lineage>
</organism>
<keyword evidence="6 11" id="KW-0548">Nucleotidyltransferase</keyword>
<keyword evidence="5 11" id="KW-0808">Transferase</keyword>
<dbReference type="InterPro" id="IPR048472">
    <property type="entry name" value="DNA_pol_IIIA_C"/>
</dbReference>
<dbReference type="Pfam" id="PF02811">
    <property type="entry name" value="PHP"/>
    <property type="match status" value="1"/>
</dbReference>
<dbReference type="CDD" id="cd07433">
    <property type="entry name" value="PHP_PolIIIA_DnaE1"/>
    <property type="match status" value="1"/>
</dbReference>
<dbReference type="EC" id="2.7.7.7" evidence="2"/>
<evidence type="ECO:0000313" key="11">
    <source>
        <dbReference type="EMBL" id="CBJ92016.1"/>
    </source>
</evidence>
<dbReference type="Pfam" id="PF07733">
    <property type="entry name" value="DNA_pol3_alpha"/>
    <property type="match status" value="1"/>
</dbReference>
<dbReference type="FunFam" id="2.40.50.140:FF:000106">
    <property type="entry name" value="DNA polymerase III subunit alpha"/>
    <property type="match status" value="1"/>
</dbReference>
<dbReference type="PANTHER" id="PTHR32294">
    <property type="entry name" value="DNA POLYMERASE III SUBUNIT ALPHA"/>
    <property type="match status" value="1"/>
</dbReference>
<evidence type="ECO:0000256" key="8">
    <source>
        <dbReference type="ARBA" id="ARBA00022932"/>
    </source>
</evidence>
<dbReference type="FunFam" id="3.20.20.140:FF:000028">
    <property type="entry name" value="DNA polymerase III subunit alpha"/>
    <property type="match status" value="1"/>
</dbReference>
<dbReference type="InterPro" id="IPR011708">
    <property type="entry name" value="DNA_pol3_alpha_NTPase_dom"/>
</dbReference>
<evidence type="ECO:0000259" key="10">
    <source>
        <dbReference type="SMART" id="SM00481"/>
    </source>
</evidence>
<dbReference type="AlphaFoldDB" id="D3VCI1"/>
<dbReference type="SUPFAM" id="SSF89550">
    <property type="entry name" value="PHP domain-like"/>
    <property type="match status" value="1"/>
</dbReference>
<dbReference type="GO" id="GO:0005737">
    <property type="term" value="C:cytoplasm"/>
    <property type="evidence" value="ECO:0007669"/>
    <property type="project" value="UniProtKB-SubCell"/>
</dbReference>
<evidence type="ECO:0000256" key="3">
    <source>
        <dbReference type="ARBA" id="ARBA00019114"/>
    </source>
</evidence>
<evidence type="ECO:0000256" key="4">
    <source>
        <dbReference type="ARBA" id="ARBA00022490"/>
    </source>
</evidence>
<dbReference type="Pfam" id="PF17657">
    <property type="entry name" value="DNA_pol3_finger"/>
    <property type="match status" value="1"/>
</dbReference>
<dbReference type="InterPro" id="IPR041931">
    <property type="entry name" value="DNA_pol3_alpha_thumb_dom"/>
</dbReference>
<dbReference type="SMART" id="SM00481">
    <property type="entry name" value="POLIIIAc"/>
    <property type="match status" value="1"/>
</dbReference>
<dbReference type="GO" id="GO:0003887">
    <property type="term" value="F:DNA-directed DNA polymerase activity"/>
    <property type="evidence" value="ECO:0007669"/>
    <property type="project" value="UniProtKB-KW"/>
</dbReference>
<dbReference type="InterPro" id="IPR004365">
    <property type="entry name" value="NA-bd_OB_tRNA"/>
</dbReference>
<keyword evidence="4" id="KW-0963">Cytoplasm</keyword>
<evidence type="ECO:0000256" key="1">
    <source>
        <dbReference type="ARBA" id="ARBA00004496"/>
    </source>
</evidence>
<feature type="domain" description="Polymerase/histidinol phosphatase N-terminal" evidence="10">
    <location>
        <begin position="7"/>
        <end position="74"/>
    </location>
</feature>
<dbReference type="HOGENOM" id="CLU_001600_0_0_6"/>
<dbReference type="GO" id="GO:0003676">
    <property type="term" value="F:nucleic acid binding"/>
    <property type="evidence" value="ECO:0007669"/>
    <property type="project" value="InterPro"/>
</dbReference>
<gene>
    <name evidence="11" type="primary">dnaE</name>
    <name evidence="11" type="ordered locus">XNC1_3991</name>
</gene>
<comment type="subcellular location">
    <subcellularLocation>
        <location evidence="1">Cytoplasm</location>
    </subcellularLocation>
</comment>
<dbReference type="CDD" id="cd04485">
    <property type="entry name" value="DnaE_OBF"/>
    <property type="match status" value="1"/>
</dbReference>
<keyword evidence="7" id="KW-0235">DNA replication</keyword>
<dbReference type="NCBIfam" id="TIGR00594">
    <property type="entry name" value="polc"/>
    <property type="match status" value="1"/>
</dbReference>
<dbReference type="InterPro" id="IPR029460">
    <property type="entry name" value="DNAPol_HHH"/>
</dbReference>
<comment type="catalytic activity">
    <reaction evidence="9">
        <text>DNA(n) + a 2'-deoxyribonucleoside 5'-triphosphate = DNA(n+1) + diphosphate</text>
        <dbReference type="Rhea" id="RHEA:22508"/>
        <dbReference type="Rhea" id="RHEA-COMP:17339"/>
        <dbReference type="Rhea" id="RHEA-COMP:17340"/>
        <dbReference type="ChEBI" id="CHEBI:33019"/>
        <dbReference type="ChEBI" id="CHEBI:61560"/>
        <dbReference type="ChEBI" id="CHEBI:173112"/>
        <dbReference type="EC" id="2.7.7.7"/>
    </reaction>
</comment>
<dbReference type="InterPro" id="IPR040982">
    <property type="entry name" value="DNA_pol3_finger"/>
</dbReference>
<dbReference type="FunFam" id="1.10.150.870:FF:000001">
    <property type="entry name" value="DNA polymerase III subunit alpha"/>
    <property type="match status" value="1"/>
</dbReference>
<dbReference type="FunFam" id="1.10.10.1600:FF:000001">
    <property type="entry name" value="DNA polymerase III subunit alpha"/>
    <property type="match status" value="1"/>
</dbReference>
<dbReference type="Gene3D" id="3.20.20.140">
    <property type="entry name" value="Metal-dependent hydrolases"/>
    <property type="match status" value="1"/>
</dbReference>
<dbReference type="InterPro" id="IPR049821">
    <property type="entry name" value="PolIIIA_DnaE1_PHP"/>
</dbReference>
<dbReference type="STRING" id="406817.XNC1_3991"/>
<dbReference type="Pfam" id="PF14579">
    <property type="entry name" value="HHH_6"/>
    <property type="match status" value="1"/>
</dbReference>
<dbReference type="RefSeq" id="WP_010848632.1">
    <property type="nucleotide sequence ID" value="NC_014228.1"/>
</dbReference>
<dbReference type="GeneID" id="24904525"/>
<evidence type="ECO:0000256" key="9">
    <source>
        <dbReference type="ARBA" id="ARBA00049244"/>
    </source>
</evidence>
<sequence>MTEPRFVHLRVHSDYSMIDGLAKTGPLVKKVAKLGMPAFAITDFTNLCGLVKFYGSAHSAGIKPIIGADFYVESDLLGDEYAHLTVLACNNEGYQNLTLLISESYQKGYGAVGPTIKREWLEKYSAGLILLSGGRMGDVGKFLLRGNRAMVEQCLDFYQEHFPNSYYLELIRTGRLDEENYLHAAVELAAEKNLPVVATNDVCFLESEDFDAHEIRVAIHDGYTMADPKRPKNYSPQQYLRSEQEMCELFSDIPEALQNSVEIAKRCNVTIRLGEYFLPQFPTGDMSTEDFLVEKSKQGLEERLEFLYPDPEIRAQKRPEYDDRLDIELNVINQMGFPGYFLIVMEFIQWSKDNGVPVGPGRGSGAGSLVAYALKITDLDPLEFDLLFERFLNPERISMPDFDVDFCMEKRDQVIDHVADMYGRDAVSQIITFGTMAAKAVIRDVGRVLGHPYGFVDRISKLVPPDPGMTLEKAFIAEPQLPEIYEADEEVKALIDMARKLEGVTRNAGKHAGGVVIAPTKITDFAPIYCDPEGQNPVTQFDKNDVEYAGLVKFDFLGLRTLTIINWALEMVNARRAKKDLEPIDIAAIPLDDQKSFDMLQRSETTAVFQLESRGMKDLIKRLRPDCFEDMIALVALFRPGPLQSGMVDNFIDRKHGREEISYPDVEWQHESLKPVLEPTYGIILYQEQVMQIAQVLAGYTLGGADMLRRAMGKKQPEEMAKQRSVFEAGSIKQGVNGELSMKIFDLVEKFAGYGFNKSHSAAYALVSYQTLWLKAHYPAEFMAAVMTADMDNTEKVVGLVDECWRMGLKVLPPDINSGLYHFHVNDEGEIVYGIGAIKGVGEGPIEAIIEARQKAGHFKELFDLCARVDTKKINRRVMEKLIMSGAFDRLGPHRAALMSSLEDAFKAADQHAKAEATGQTDMFGVLAEKPEQVEHAYASTPKWPDQVVLDGERETLGLYLTGHPITSYLKEIERYTNGMRLKDVNPTPRGQVTTVVGLVLASKILTTKRGNRIGISTLDDRSGRLEIMLFSDALERYQHLLVQDKILIATGQVSFDDFSGGLKMTVRELMDISEAREKFARGLAISLSDRQIDEQLLNRLRGALEPHRSGTIPVHLYYQRVDARARLRFGATWRVTPTDTLLTDLRTLLGNEQVELEFD</sequence>
<evidence type="ECO:0000256" key="6">
    <source>
        <dbReference type="ARBA" id="ARBA00022695"/>
    </source>
</evidence>
<keyword evidence="12" id="KW-1185">Reference proteome</keyword>
<proteinExistence type="predicted"/>
<evidence type="ECO:0000256" key="5">
    <source>
        <dbReference type="ARBA" id="ARBA00022679"/>
    </source>
</evidence>
<dbReference type="Gene3D" id="1.10.150.870">
    <property type="match status" value="1"/>
</dbReference>
<accession>D3VCI1</accession>
<dbReference type="Gene3D" id="1.10.10.1600">
    <property type="entry name" value="Bacterial DNA polymerase III alpha subunit, thumb domain"/>
    <property type="match status" value="1"/>
</dbReference>
<evidence type="ECO:0000313" key="12">
    <source>
        <dbReference type="Proteomes" id="UP000008075"/>
    </source>
</evidence>
<dbReference type="eggNOG" id="COG0587">
    <property type="taxonomic scope" value="Bacteria"/>
</dbReference>
<dbReference type="GO" id="GO:0008408">
    <property type="term" value="F:3'-5' exonuclease activity"/>
    <property type="evidence" value="ECO:0007669"/>
    <property type="project" value="InterPro"/>
</dbReference>
<dbReference type="InterPro" id="IPR003141">
    <property type="entry name" value="Pol/His_phosphatase_N"/>
</dbReference>
<dbReference type="KEGG" id="xne:XNC1_3991"/>
<dbReference type="Proteomes" id="UP000008075">
    <property type="component" value="Chromosome"/>
</dbReference>
<dbReference type="Pfam" id="PF01336">
    <property type="entry name" value="tRNA_anti-codon"/>
    <property type="match status" value="1"/>
</dbReference>